<proteinExistence type="predicted"/>
<evidence type="ECO:0000313" key="2">
    <source>
        <dbReference type="EMBL" id="CDH50805.1"/>
    </source>
</evidence>
<sequence length="90" mass="10575">MFTRYCPRMFPLPHERVSTQTIYHHREISVVPDKNKHVMARIRCQQYINTMAKLTTWCCMFQKTITPSNSLTRDPSTRSLAPSSSFLIQI</sequence>
<evidence type="ECO:0000313" key="3">
    <source>
        <dbReference type="Proteomes" id="UP000027586"/>
    </source>
</evidence>
<protein>
    <submittedName>
        <fullName evidence="2">Uncharacterized protein</fullName>
    </submittedName>
</protein>
<gene>
    <name evidence="2" type="ORF">LCOR_02499.1</name>
</gene>
<dbReference type="AlphaFoldDB" id="A0A068RM38"/>
<comment type="caution">
    <text evidence="2">The sequence shown here is derived from an EMBL/GenBank/DDBJ whole genome shotgun (WGS) entry which is preliminary data.</text>
</comment>
<accession>A0A068RM38</accession>
<dbReference type="EMBL" id="CBTN010000007">
    <property type="protein sequence ID" value="CDH50805.1"/>
    <property type="molecule type" value="Genomic_DNA"/>
</dbReference>
<reference evidence="2" key="1">
    <citation type="submission" date="2013-08" db="EMBL/GenBank/DDBJ databases">
        <title>Gene expansion shapes genome architecture in the human pathogen Lichtheimia corymbifera: an evolutionary genomics analysis in the ancient terrestrial Mucorales (Mucoromycotina).</title>
        <authorList>
            <person name="Schwartze V.U."/>
            <person name="Winter S."/>
            <person name="Shelest E."/>
            <person name="Marcet-Houben M."/>
            <person name="Horn F."/>
            <person name="Wehner S."/>
            <person name="Hoffmann K."/>
            <person name="Riege K."/>
            <person name="Sammeth M."/>
            <person name="Nowrousian M."/>
            <person name="Valiante V."/>
            <person name="Linde J."/>
            <person name="Jacobsen I.D."/>
            <person name="Marz M."/>
            <person name="Brakhage A.A."/>
            <person name="Gabaldon T."/>
            <person name="Bocker S."/>
            <person name="Voigt K."/>
        </authorList>
    </citation>
    <scope>NUCLEOTIDE SEQUENCE [LARGE SCALE GENOMIC DNA]</scope>
    <source>
        <strain evidence="2">FSU 9682</strain>
    </source>
</reference>
<organism evidence="2 3">
    <name type="scientific">Lichtheimia corymbifera JMRC:FSU:9682</name>
    <dbReference type="NCBI Taxonomy" id="1263082"/>
    <lineage>
        <taxon>Eukaryota</taxon>
        <taxon>Fungi</taxon>
        <taxon>Fungi incertae sedis</taxon>
        <taxon>Mucoromycota</taxon>
        <taxon>Mucoromycotina</taxon>
        <taxon>Mucoromycetes</taxon>
        <taxon>Mucorales</taxon>
        <taxon>Lichtheimiaceae</taxon>
        <taxon>Lichtheimia</taxon>
    </lineage>
</organism>
<name>A0A068RM38_9FUNG</name>
<keyword evidence="3" id="KW-1185">Reference proteome</keyword>
<feature type="region of interest" description="Disordered" evidence="1">
    <location>
        <begin position="69"/>
        <end position="90"/>
    </location>
</feature>
<dbReference type="VEuPathDB" id="FungiDB:LCOR_02499.1"/>
<dbReference type="Proteomes" id="UP000027586">
    <property type="component" value="Unassembled WGS sequence"/>
</dbReference>
<evidence type="ECO:0000256" key="1">
    <source>
        <dbReference type="SAM" id="MobiDB-lite"/>
    </source>
</evidence>